<evidence type="ECO:0000256" key="10">
    <source>
        <dbReference type="ARBA" id="ARBA00053664"/>
    </source>
</evidence>
<evidence type="ECO:0000256" key="3">
    <source>
        <dbReference type="ARBA" id="ARBA00022490"/>
    </source>
</evidence>
<comment type="subcellular location">
    <subcellularLocation>
        <location evidence="1 12">Cytoplasm</location>
    </subcellularLocation>
</comment>
<dbReference type="EC" id="6.1.1.15" evidence="12"/>
<dbReference type="InterPro" id="IPR036621">
    <property type="entry name" value="Anticodon-bd_dom_sf"/>
</dbReference>
<dbReference type="InterPro" id="IPR004500">
    <property type="entry name" value="Pro-tRNA-synth_IIa_bac-type"/>
</dbReference>
<feature type="compositionally biased region" description="Polar residues" evidence="13">
    <location>
        <begin position="258"/>
        <end position="269"/>
    </location>
</feature>
<dbReference type="GO" id="GO:0016740">
    <property type="term" value="F:transferase activity"/>
    <property type="evidence" value="ECO:0007669"/>
    <property type="project" value="UniProtKB-ARBA"/>
</dbReference>
<evidence type="ECO:0000256" key="6">
    <source>
        <dbReference type="ARBA" id="ARBA00022840"/>
    </source>
</evidence>
<evidence type="ECO:0000256" key="11">
    <source>
        <dbReference type="ARBA" id="ARBA00060755"/>
    </source>
</evidence>
<dbReference type="PANTHER" id="PTHR42753:SF2">
    <property type="entry name" value="PROLINE--TRNA LIGASE"/>
    <property type="match status" value="1"/>
</dbReference>
<dbReference type="InterPro" id="IPR036754">
    <property type="entry name" value="YbaK/aa-tRNA-synt-asso_dom_sf"/>
</dbReference>
<keyword evidence="6 12" id="KW-0067">ATP-binding</keyword>
<dbReference type="InterPro" id="IPR002314">
    <property type="entry name" value="aa-tRNA-synt_IIb"/>
</dbReference>
<dbReference type="GO" id="GO:0005524">
    <property type="term" value="F:ATP binding"/>
    <property type="evidence" value="ECO:0007669"/>
    <property type="project" value="UniProtKB-UniRule"/>
</dbReference>
<dbReference type="Pfam" id="PF04073">
    <property type="entry name" value="tRNA_edit"/>
    <property type="match status" value="1"/>
</dbReference>
<gene>
    <name evidence="12" type="primary">proS</name>
    <name evidence="15" type="ORF">FE784_24830</name>
</gene>
<evidence type="ECO:0000256" key="12">
    <source>
        <dbReference type="HAMAP-Rule" id="MF_01569"/>
    </source>
</evidence>
<comment type="catalytic activity">
    <reaction evidence="9 12">
        <text>tRNA(Pro) + L-proline + ATP = L-prolyl-tRNA(Pro) + AMP + diphosphate</text>
        <dbReference type="Rhea" id="RHEA:14305"/>
        <dbReference type="Rhea" id="RHEA-COMP:9700"/>
        <dbReference type="Rhea" id="RHEA-COMP:9702"/>
        <dbReference type="ChEBI" id="CHEBI:30616"/>
        <dbReference type="ChEBI" id="CHEBI:33019"/>
        <dbReference type="ChEBI" id="CHEBI:60039"/>
        <dbReference type="ChEBI" id="CHEBI:78442"/>
        <dbReference type="ChEBI" id="CHEBI:78532"/>
        <dbReference type="ChEBI" id="CHEBI:456215"/>
        <dbReference type="EC" id="6.1.1.15"/>
    </reaction>
</comment>
<proteinExistence type="inferred from homology"/>
<dbReference type="GO" id="GO:0002161">
    <property type="term" value="F:aminoacyl-tRNA deacylase activity"/>
    <property type="evidence" value="ECO:0007669"/>
    <property type="project" value="InterPro"/>
</dbReference>
<feature type="domain" description="Aminoacyl-transfer RNA synthetases class-II family profile" evidence="14">
    <location>
        <begin position="33"/>
        <end position="481"/>
    </location>
</feature>
<dbReference type="InterPro" id="IPR007214">
    <property type="entry name" value="YbaK/aa-tRNA-synth-assoc-dom"/>
</dbReference>
<dbReference type="FunFam" id="3.30.930.10:FF:000066">
    <property type="entry name" value="Proline--tRNA ligase"/>
    <property type="match status" value="1"/>
</dbReference>
<keyword evidence="4 12" id="KW-0436">Ligase</keyword>
<keyword evidence="3 12" id="KW-0963">Cytoplasm</keyword>
<dbReference type="InterPro" id="IPR045864">
    <property type="entry name" value="aa-tRNA-synth_II/BPL/LPL"/>
</dbReference>
<sequence>MRFRQTLIPTLRDDPSDAETASHRFMVRAGLIRQLASGIYTYLPLGFRVLRNVERIVREEMEKAGAVELLLPALHPAELWQESGRWDVYGDELMRLKDRNDRPFALGATHEEAITALVRDEVKSYKKLPLTLYQIQTKFRDERRPRYGLLRGREFIMKDAYSFDASQEGLDRSYTRMYDAYSAIFRRCGLSFRAIEADSGAIGGTDTHEFMALADIGEDTIVHCAHCHYAANLELAECTDNGNAHTDKATMTDDESVRQGTPSASGSRQIVETPDVKTIAQLTRFLGIGADRIVKSIALLADGLPVVALVRGDRELNETKVRRLLGATTTELMTEQHIAEKLGSVPGYIGPVGLPDHVAVIADEEIRGMRQVTVGANASDRHLVGVDPERDFRVSHYGDLRTASPGDRCARCGGELRFDKGIEVGHVFKLGTKYSEAMRATYLDDTGKSRPYIMGCYGIGVSRLLSAIVEQHHDEAGIVWPTEITPYRVHLIVVQNKDPVQKELAESLYDGLRKTGCEVLYDDRDDRPGAKFADADLLGLPLRVTVGKRASEGIVECKRRNESESFELEAERLPDFVRNL</sequence>
<dbReference type="Pfam" id="PF03129">
    <property type="entry name" value="HGTP_anticodon"/>
    <property type="match status" value="1"/>
</dbReference>
<evidence type="ECO:0000313" key="15">
    <source>
        <dbReference type="EMBL" id="TNJ63543.1"/>
    </source>
</evidence>
<dbReference type="GO" id="GO:0005829">
    <property type="term" value="C:cytosol"/>
    <property type="evidence" value="ECO:0007669"/>
    <property type="project" value="TreeGrafter"/>
</dbReference>
<evidence type="ECO:0000256" key="7">
    <source>
        <dbReference type="ARBA" id="ARBA00022917"/>
    </source>
</evidence>
<dbReference type="PANTHER" id="PTHR42753">
    <property type="entry name" value="MITOCHONDRIAL RIBOSOME PROTEIN L39/PROLYL-TRNA LIGASE FAMILY MEMBER"/>
    <property type="match status" value="1"/>
</dbReference>
<evidence type="ECO:0000256" key="13">
    <source>
        <dbReference type="SAM" id="MobiDB-lite"/>
    </source>
</evidence>
<dbReference type="GO" id="GO:0006433">
    <property type="term" value="P:prolyl-tRNA aminoacylation"/>
    <property type="evidence" value="ECO:0007669"/>
    <property type="project" value="UniProtKB-UniRule"/>
</dbReference>
<dbReference type="GO" id="GO:0004827">
    <property type="term" value="F:proline-tRNA ligase activity"/>
    <property type="evidence" value="ECO:0007669"/>
    <property type="project" value="UniProtKB-UniRule"/>
</dbReference>
<dbReference type="SUPFAM" id="SSF55826">
    <property type="entry name" value="YbaK/ProRS associated domain"/>
    <property type="match status" value="1"/>
</dbReference>
<dbReference type="InterPro" id="IPR050062">
    <property type="entry name" value="Pro-tRNA_synthetase"/>
</dbReference>
<dbReference type="InterPro" id="IPR044140">
    <property type="entry name" value="ProRS_anticodon_short"/>
</dbReference>
<dbReference type="EMBL" id="VDCQ01000041">
    <property type="protein sequence ID" value="TNJ63543.1"/>
    <property type="molecule type" value="Genomic_DNA"/>
</dbReference>
<dbReference type="HAMAP" id="MF_01569">
    <property type="entry name" value="Pro_tRNA_synth_type1"/>
    <property type="match status" value="1"/>
</dbReference>
<dbReference type="FunFam" id="3.40.50.800:FF:000011">
    <property type="entry name" value="Proline--tRNA ligase"/>
    <property type="match status" value="1"/>
</dbReference>
<dbReference type="InterPro" id="IPR033730">
    <property type="entry name" value="ProRS_core_prok"/>
</dbReference>
<keyword evidence="16" id="KW-1185">Reference proteome</keyword>
<dbReference type="InterPro" id="IPR023717">
    <property type="entry name" value="Pro-tRNA-Synthase_IIa_type1"/>
</dbReference>
<name>A0A5C4T3C6_9BACL</name>
<evidence type="ECO:0000256" key="4">
    <source>
        <dbReference type="ARBA" id="ARBA00022598"/>
    </source>
</evidence>
<dbReference type="FunFam" id="3.30.930.10:FF:000065">
    <property type="entry name" value="Proline--tRNA ligase"/>
    <property type="match status" value="1"/>
</dbReference>
<comment type="subunit">
    <text evidence="2 12">Homodimer.</text>
</comment>
<evidence type="ECO:0000256" key="5">
    <source>
        <dbReference type="ARBA" id="ARBA00022741"/>
    </source>
</evidence>
<keyword evidence="5 12" id="KW-0547">Nucleotide-binding</keyword>
<dbReference type="InterPro" id="IPR002316">
    <property type="entry name" value="Pro-tRNA-ligase_IIa"/>
</dbReference>
<organism evidence="15 16">
    <name type="scientific">Paenibacillus hemerocallicola</name>
    <dbReference type="NCBI Taxonomy" id="1172614"/>
    <lineage>
        <taxon>Bacteria</taxon>
        <taxon>Bacillati</taxon>
        <taxon>Bacillota</taxon>
        <taxon>Bacilli</taxon>
        <taxon>Bacillales</taxon>
        <taxon>Paenibacillaceae</taxon>
        <taxon>Paenibacillus</taxon>
    </lineage>
</organism>
<evidence type="ECO:0000256" key="9">
    <source>
        <dbReference type="ARBA" id="ARBA00047671"/>
    </source>
</evidence>
<dbReference type="CDD" id="cd00779">
    <property type="entry name" value="ProRS_core_prok"/>
    <property type="match status" value="1"/>
</dbReference>
<evidence type="ECO:0000313" key="16">
    <source>
        <dbReference type="Proteomes" id="UP000307943"/>
    </source>
</evidence>
<dbReference type="CDD" id="cd04334">
    <property type="entry name" value="ProRS-INS"/>
    <property type="match status" value="1"/>
</dbReference>
<feature type="region of interest" description="Disordered" evidence="13">
    <location>
        <begin position="246"/>
        <end position="269"/>
    </location>
</feature>
<dbReference type="NCBIfam" id="NF006625">
    <property type="entry name" value="PRK09194.1"/>
    <property type="match status" value="1"/>
</dbReference>
<dbReference type="Gene3D" id="3.30.930.10">
    <property type="entry name" value="Bira Bifunctional Protein, Domain 2"/>
    <property type="match status" value="2"/>
</dbReference>
<dbReference type="RefSeq" id="WP_139604959.1">
    <property type="nucleotide sequence ID" value="NZ_VDCQ01000041.1"/>
</dbReference>
<dbReference type="PRINTS" id="PR01046">
    <property type="entry name" value="TRNASYNTHPRO"/>
</dbReference>
<dbReference type="InterPro" id="IPR004154">
    <property type="entry name" value="Anticodon-bd"/>
</dbReference>
<dbReference type="SUPFAM" id="SSF55681">
    <property type="entry name" value="Class II aaRS and biotin synthetases"/>
    <property type="match status" value="1"/>
</dbReference>
<accession>A0A5C4T3C6</accession>
<evidence type="ECO:0000256" key="2">
    <source>
        <dbReference type="ARBA" id="ARBA00011738"/>
    </source>
</evidence>
<dbReference type="AlphaFoldDB" id="A0A5C4T3C6"/>
<comment type="function">
    <text evidence="10 12">Catalyzes the attachment of proline to tRNA(Pro) in a two-step reaction: proline is first activated by ATP to form Pro-AMP and then transferred to the acceptor end of tRNA(Pro). As ProRS can inadvertently accommodate and process non-cognate amino acids such as alanine and cysteine, to avoid such errors it has two additional distinct editing activities against alanine. One activity is designated as 'pretransfer' editing and involves the tRNA(Pro)-independent hydrolysis of activated Ala-AMP. The other activity is designated 'posttransfer' editing and involves deacylation of mischarged Ala-tRNA(Pro). The misacylated Cys-tRNA(Pro) is not edited by ProRS.</text>
</comment>
<evidence type="ECO:0000256" key="8">
    <source>
        <dbReference type="ARBA" id="ARBA00023146"/>
    </source>
</evidence>
<feature type="compositionally biased region" description="Basic and acidic residues" evidence="13">
    <location>
        <begin position="246"/>
        <end position="257"/>
    </location>
</feature>
<dbReference type="Proteomes" id="UP000307943">
    <property type="component" value="Unassembled WGS sequence"/>
</dbReference>
<dbReference type="CDD" id="cd00861">
    <property type="entry name" value="ProRS_anticodon_short"/>
    <property type="match status" value="1"/>
</dbReference>
<dbReference type="PROSITE" id="PS50862">
    <property type="entry name" value="AA_TRNA_LIGASE_II"/>
    <property type="match status" value="1"/>
</dbReference>
<comment type="caution">
    <text evidence="15">The sequence shown here is derived from an EMBL/GenBank/DDBJ whole genome shotgun (WGS) entry which is preliminary data.</text>
</comment>
<dbReference type="GO" id="GO:0140096">
    <property type="term" value="F:catalytic activity, acting on a protein"/>
    <property type="evidence" value="ECO:0007669"/>
    <property type="project" value="UniProtKB-ARBA"/>
</dbReference>
<protein>
    <recommendedName>
        <fullName evidence="12">Proline--tRNA ligase</fullName>
        <ecNumber evidence="12">6.1.1.15</ecNumber>
    </recommendedName>
    <alternativeName>
        <fullName evidence="12">Prolyl-tRNA synthetase</fullName>
        <shortName evidence="12">ProRS</shortName>
    </alternativeName>
</protein>
<comment type="similarity">
    <text evidence="11 12">Belongs to the class-II aminoacyl-tRNA synthetase family. ProS type 1 subfamily.</text>
</comment>
<dbReference type="Gene3D" id="3.40.50.800">
    <property type="entry name" value="Anticodon-binding domain"/>
    <property type="match status" value="1"/>
</dbReference>
<keyword evidence="7 12" id="KW-0648">Protein biosynthesis</keyword>
<dbReference type="OrthoDB" id="9809052at2"/>
<comment type="domain">
    <text evidence="12">Consists of three domains: the N-terminal catalytic domain, the editing domain and the C-terminal anticodon-binding domain.</text>
</comment>
<reference evidence="15 16" key="1">
    <citation type="submission" date="2019-05" db="EMBL/GenBank/DDBJ databases">
        <title>We sequenced the genome of Paenibacillus hemerocallicola KCTC 33185 for further insight into its adaptation and study the phylogeny of Paenibacillus.</title>
        <authorList>
            <person name="Narsing Rao M.P."/>
        </authorList>
    </citation>
    <scope>NUCLEOTIDE SEQUENCE [LARGE SCALE GENOMIC DNA]</scope>
    <source>
        <strain evidence="15 16">KCTC 33185</strain>
    </source>
</reference>
<dbReference type="NCBIfam" id="TIGR00409">
    <property type="entry name" value="proS_fam_II"/>
    <property type="match status" value="1"/>
</dbReference>
<dbReference type="Pfam" id="PF00587">
    <property type="entry name" value="tRNA-synt_2b"/>
    <property type="match status" value="1"/>
</dbReference>
<dbReference type="SUPFAM" id="SSF52954">
    <property type="entry name" value="Class II aaRS ABD-related"/>
    <property type="match status" value="1"/>
</dbReference>
<keyword evidence="8 12" id="KW-0030">Aminoacyl-tRNA synthetase</keyword>
<evidence type="ECO:0000256" key="1">
    <source>
        <dbReference type="ARBA" id="ARBA00004496"/>
    </source>
</evidence>
<dbReference type="InterPro" id="IPR006195">
    <property type="entry name" value="aa-tRNA-synth_II"/>
</dbReference>
<evidence type="ECO:0000259" key="14">
    <source>
        <dbReference type="PROSITE" id="PS50862"/>
    </source>
</evidence>